<keyword evidence="3 6" id="KW-0326">Glycosidase</keyword>
<keyword evidence="7" id="KW-1185">Reference proteome</keyword>
<organism evidence="6 8">
    <name type="scientific">Eisenbergiella massiliensis</name>
    <dbReference type="NCBI Taxonomy" id="1720294"/>
    <lineage>
        <taxon>Bacteria</taxon>
        <taxon>Bacillati</taxon>
        <taxon>Bacillota</taxon>
        <taxon>Clostridia</taxon>
        <taxon>Lachnospirales</taxon>
        <taxon>Lachnospiraceae</taxon>
        <taxon>Eisenbergiella</taxon>
    </lineage>
</organism>
<dbReference type="InterPro" id="IPR004185">
    <property type="entry name" value="Glyco_hydro_13_lg-like_dom"/>
</dbReference>
<dbReference type="SMART" id="SM00642">
    <property type="entry name" value="Aamy"/>
    <property type="match status" value="1"/>
</dbReference>
<comment type="caution">
    <text evidence="6">The sequence shown here is derived from an EMBL/GenBank/DDBJ whole genome shotgun (WGS) entry which is preliminary data.</text>
</comment>
<dbReference type="Proteomes" id="UP000261166">
    <property type="component" value="Unassembled WGS sequence"/>
</dbReference>
<reference evidence="6 8" key="1">
    <citation type="submission" date="2018-08" db="EMBL/GenBank/DDBJ databases">
        <title>A genome reference for cultivated species of the human gut microbiota.</title>
        <authorList>
            <person name="Zou Y."/>
            <person name="Xue W."/>
            <person name="Luo G."/>
        </authorList>
    </citation>
    <scope>NUCLEOTIDE SEQUENCE [LARGE SCALE GENOMIC DNA]</scope>
    <source>
        <strain evidence="6 8">AF26-4BH</strain>
        <strain evidence="5">TF05-5AC</strain>
    </source>
</reference>
<dbReference type="InterPro" id="IPR017853">
    <property type="entry name" value="GH"/>
</dbReference>
<dbReference type="Pfam" id="PF00128">
    <property type="entry name" value="Alpha-amylase"/>
    <property type="match status" value="2"/>
</dbReference>
<evidence type="ECO:0000313" key="7">
    <source>
        <dbReference type="Proteomes" id="UP000260812"/>
    </source>
</evidence>
<dbReference type="OrthoDB" id="9805159at2"/>
<protein>
    <submittedName>
        <fullName evidence="6">Alpha-glycosidase</fullName>
    </submittedName>
</protein>
<evidence type="ECO:0000256" key="1">
    <source>
        <dbReference type="ARBA" id="ARBA00008061"/>
    </source>
</evidence>
<dbReference type="EMBL" id="QVLU01000004">
    <property type="protein sequence ID" value="RGE73143.1"/>
    <property type="molecule type" value="Genomic_DNA"/>
</dbReference>
<evidence type="ECO:0000313" key="8">
    <source>
        <dbReference type="Proteomes" id="UP000261166"/>
    </source>
</evidence>
<dbReference type="Gene3D" id="3.20.20.80">
    <property type="entry name" value="Glycosidases"/>
    <property type="match status" value="1"/>
</dbReference>
<dbReference type="Gene3D" id="2.60.40.10">
    <property type="entry name" value="Immunoglobulins"/>
    <property type="match status" value="1"/>
</dbReference>
<dbReference type="GeneID" id="97985612"/>
<proteinExistence type="inferred from homology"/>
<evidence type="ECO:0000256" key="2">
    <source>
        <dbReference type="ARBA" id="ARBA00022801"/>
    </source>
</evidence>
<evidence type="ECO:0000313" key="5">
    <source>
        <dbReference type="EMBL" id="RGE65051.1"/>
    </source>
</evidence>
<dbReference type="InterPro" id="IPR013783">
    <property type="entry name" value="Ig-like_fold"/>
</dbReference>
<dbReference type="GO" id="GO:0004553">
    <property type="term" value="F:hydrolase activity, hydrolyzing O-glycosyl compounds"/>
    <property type="evidence" value="ECO:0007669"/>
    <property type="project" value="InterPro"/>
</dbReference>
<dbReference type="InterPro" id="IPR013780">
    <property type="entry name" value="Glyco_hydro_b"/>
</dbReference>
<dbReference type="InterPro" id="IPR014756">
    <property type="entry name" value="Ig_E-set"/>
</dbReference>
<dbReference type="SUPFAM" id="SSF51445">
    <property type="entry name" value="(Trans)glycosidases"/>
    <property type="match status" value="1"/>
</dbReference>
<accession>A0A3E3J1J2</accession>
<feature type="domain" description="Glycosyl hydrolase family 13 catalytic" evidence="4">
    <location>
        <begin position="144"/>
        <end position="597"/>
    </location>
</feature>
<dbReference type="InterPro" id="IPR006047">
    <property type="entry name" value="GH13_cat_dom"/>
</dbReference>
<dbReference type="Gene3D" id="2.60.40.1180">
    <property type="entry name" value="Golgi alpha-mannosidase II"/>
    <property type="match status" value="1"/>
</dbReference>
<dbReference type="PANTHER" id="PTHR10357:SF210">
    <property type="entry name" value="MALTODEXTRIN GLUCOSIDASE"/>
    <property type="match status" value="1"/>
</dbReference>
<dbReference type="PANTHER" id="PTHR10357">
    <property type="entry name" value="ALPHA-AMYLASE FAMILY MEMBER"/>
    <property type="match status" value="1"/>
</dbReference>
<dbReference type="EMBL" id="QVLV01000001">
    <property type="protein sequence ID" value="RGE65051.1"/>
    <property type="molecule type" value="Genomic_DNA"/>
</dbReference>
<dbReference type="AlphaFoldDB" id="A0A3E3J1J2"/>
<evidence type="ECO:0000259" key="4">
    <source>
        <dbReference type="SMART" id="SM00642"/>
    </source>
</evidence>
<dbReference type="GO" id="GO:0005975">
    <property type="term" value="P:carbohydrate metabolic process"/>
    <property type="evidence" value="ECO:0007669"/>
    <property type="project" value="InterPro"/>
</dbReference>
<evidence type="ECO:0000313" key="6">
    <source>
        <dbReference type="EMBL" id="RGE73143.1"/>
    </source>
</evidence>
<dbReference type="GeneID" id="86052774"/>
<dbReference type="SUPFAM" id="SSF81296">
    <property type="entry name" value="E set domains"/>
    <property type="match status" value="1"/>
</dbReference>
<evidence type="ECO:0000256" key="3">
    <source>
        <dbReference type="ARBA" id="ARBA00023295"/>
    </source>
</evidence>
<name>A0A3E3J1J2_9FIRM</name>
<dbReference type="Proteomes" id="UP000260812">
    <property type="component" value="Unassembled WGS sequence"/>
</dbReference>
<keyword evidence="2" id="KW-0378">Hydrolase</keyword>
<gene>
    <name evidence="6" type="ORF">DWY69_06600</name>
    <name evidence="5" type="ORF">DXC51_01610</name>
</gene>
<dbReference type="CDD" id="cd11338">
    <property type="entry name" value="AmyAc_CMD"/>
    <property type="match status" value="1"/>
</dbReference>
<dbReference type="SUPFAM" id="SSF51011">
    <property type="entry name" value="Glycosyl hydrolase domain"/>
    <property type="match status" value="1"/>
</dbReference>
<dbReference type="CDD" id="cd02857">
    <property type="entry name" value="E_set_CDase_PDE_N"/>
    <property type="match status" value="1"/>
</dbReference>
<dbReference type="RefSeq" id="WP_021639666.1">
    <property type="nucleotide sequence ID" value="NZ_CAMAZV010000055.1"/>
</dbReference>
<comment type="similarity">
    <text evidence="1">Belongs to the glycosyl hydrolase 13 family.</text>
</comment>
<sequence>MNFERFLRGEQHQYISSMRPILSKKALFSDTTENFISPAEPAPYSEVTITFRAKKNNLDRVFFICQGQKNLMFKASSDSLFDYYEHRQQLDNEKITYYFEAQSGKARCYYDSRGVVKQPEEHYYFSIIPGFSTPAWAKGAVMYQIYVDRFCNGDPTNDVLTGEYHYIGDKSRKVEDWYAYPAQMDVRNFYGGDLQGVLDKMDYLQDLGIDVIYFNPLFVSPSNHKYDIQDYDYIDPHVGKIVSEEGELLPDWQHENRFAGRYINRVTNKENLEASNQLFIKVVEEAHRRGMRVIIDGVFNHCGSFNKWLDRERIYEGREGYAKGAFIDRDSPYHDYFMFHDEYRFPYNPTYDGWWGHDTLPKLNYEGSRELYEYIMRVAAKWVSPPFNADGWRLDVAADLGHSPDFNHRFWRDFRRSVKSANPNAIILAEHYGDPSSWLQGDQWDTVMNYDAFMEPVTWFLTGMQKHSDDYRQDLLGNAESFWGAMGYHSACFATPSIQVAMNELSNHDHSRFLTRTNKKVGRMNTLGPDAANQGVNKAVMREAVLIQMTWPGAPTIYYGDEAGLCGFTDPDNRRTYPWGREDQELIAYHKAAIKVHKENQEFKTGSIKWMLTDYNMIGYARFTRDNHSLILINNNDHEMTKELSVWELGIPKEAEMTRLLLTGNDGFYTDPVKYVVEAGKITVTLPPVSGIILQHRNEPVKRSEEMKSNRKNFLQFL</sequence>
<dbReference type="Pfam" id="PF02903">
    <property type="entry name" value="Alpha-amylase_N"/>
    <property type="match status" value="1"/>
</dbReference>